<dbReference type="AlphaFoldDB" id="V6LKL0"/>
<evidence type="ECO:0000313" key="5">
    <source>
        <dbReference type="EMBL" id="KAH0573444.1"/>
    </source>
</evidence>
<dbReference type="OrthoDB" id="1113892at2759"/>
<accession>V6LKL0</accession>
<dbReference type="Gene3D" id="1.10.10.60">
    <property type="entry name" value="Homeodomain-like"/>
    <property type="match status" value="1"/>
</dbReference>
<dbReference type="EMBL" id="AUWU02000005">
    <property type="protein sequence ID" value="KAH0573444.1"/>
    <property type="molecule type" value="Genomic_DNA"/>
</dbReference>
<name>V6LKL0_9EUKA</name>
<proteinExistence type="predicted"/>
<dbReference type="Proteomes" id="UP000018208">
    <property type="component" value="Unassembled WGS sequence"/>
</dbReference>
<sequence>MNFEDLPSFFQTEQSITDGSEYQSISTTIPNTIEPKIKFVAPTPQLLAQNSIVVDKKTFIELGYLVQNKNFVVQQAKQKANLIYNKQKIHQSLPQSYRSSRPERQKFRWEIQQQTVFAIVVSGLGISSARPKQILPLMPVEYNLDQQMIASHLQKYRQKIIKDFNLSSMNDIQNQFYPQHITSPIVKEISDKWKGDAAFHGYTEGQIKEIIRSL</sequence>
<reference evidence="5" key="2">
    <citation type="submission" date="2020-12" db="EMBL/GenBank/DDBJ databases">
        <title>New Spironucleus salmonicida genome in near-complete chromosomes.</title>
        <authorList>
            <person name="Xu F."/>
            <person name="Kurt Z."/>
            <person name="Jimenez-Gonzalez A."/>
            <person name="Astvaldsson A."/>
            <person name="Andersson J.O."/>
            <person name="Svard S.G."/>
        </authorList>
    </citation>
    <scope>NUCLEOTIDE SEQUENCE</scope>
    <source>
        <strain evidence="5">ATCC 50377</strain>
    </source>
</reference>
<dbReference type="EMBL" id="KI546101">
    <property type="protein sequence ID" value="EST45112.1"/>
    <property type="molecule type" value="Genomic_DNA"/>
</dbReference>
<gene>
    <name evidence="4" type="ORF">SS50377_15132</name>
    <name evidence="5" type="ORF">SS50377_25564</name>
</gene>
<organism evidence="4">
    <name type="scientific">Spironucleus salmonicida</name>
    <dbReference type="NCBI Taxonomy" id="348837"/>
    <lineage>
        <taxon>Eukaryota</taxon>
        <taxon>Metamonada</taxon>
        <taxon>Diplomonadida</taxon>
        <taxon>Hexamitidae</taxon>
        <taxon>Hexamitinae</taxon>
        <taxon>Spironucleus</taxon>
    </lineage>
</organism>
<evidence type="ECO:0000313" key="4">
    <source>
        <dbReference type="EMBL" id="EST45112.1"/>
    </source>
</evidence>
<reference evidence="4 5" key="1">
    <citation type="journal article" date="2014" name="PLoS Genet.">
        <title>The Genome of Spironucleus salmonicida Highlights a Fish Pathogen Adapted to Fluctuating Environments.</title>
        <authorList>
            <person name="Xu F."/>
            <person name="Jerlstrom-Hultqvist J."/>
            <person name="Einarsson E."/>
            <person name="Astvaldsson A."/>
            <person name="Svard S.G."/>
            <person name="Andersson J.O."/>
        </authorList>
    </citation>
    <scope>NUCLEOTIDE SEQUENCE</scope>
    <source>
        <strain evidence="5">ATCC 50377</strain>
    </source>
</reference>
<dbReference type="SUPFAM" id="SSF46689">
    <property type="entry name" value="Homeodomain-like"/>
    <property type="match status" value="1"/>
</dbReference>
<evidence type="ECO:0000313" key="6">
    <source>
        <dbReference type="Proteomes" id="UP000018208"/>
    </source>
</evidence>
<keyword evidence="2" id="KW-0804">Transcription</keyword>
<dbReference type="NCBIfam" id="TIGR01557">
    <property type="entry name" value="myb_SHAQKYF"/>
    <property type="match status" value="1"/>
</dbReference>
<dbReference type="InterPro" id="IPR006447">
    <property type="entry name" value="Myb_dom_plants"/>
</dbReference>
<protein>
    <submittedName>
        <fullName evidence="4">Uncharacterized protein</fullName>
    </submittedName>
</protein>
<keyword evidence="3" id="KW-0539">Nucleus</keyword>
<keyword evidence="6" id="KW-1185">Reference proteome</keyword>
<dbReference type="InterPro" id="IPR009057">
    <property type="entry name" value="Homeodomain-like_sf"/>
</dbReference>
<keyword evidence="1" id="KW-0805">Transcription regulation</keyword>
<dbReference type="VEuPathDB" id="GiardiaDB:SS50377_25564"/>
<dbReference type="GO" id="GO:0003677">
    <property type="term" value="F:DNA binding"/>
    <property type="evidence" value="ECO:0007669"/>
    <property type="project" value="InterPro"/>
</dbReference>
<evidence type="ECO:0000256" key="3">
    <source>
        <dbReference type="ARBA" id="ARBA00023242"/>
    </source>
</evidence>
<evidence type="ECO:0000256" key="1">
    <source>
        <dbReference type="ARBA" id="ARBA00023015"/>
    </source>
</evidence>
<evidence type="ECO:0000256" key="2">
    <source>
        <dbReference type="ARBA" id="ARBA00023163"/>
    </source>
</evidence>